<dbReference type="STRING" id="81824.A9UQL8"/>
<keyword evidence="6 7" id="KW-0539">Nucleus</keyword>
<keyword evidence="3 7" id="KW-0507">mRNA processing</keyword>
<dbReference type="FunCoup" id="A9UQL8">
    <property type="interactions" value="1289"/>
</dbReference>
<dbReference type="InParanoid" id="A9UQL8"/>
<evidence type="ECO:0000256" key="6">
    <source>
        <dbReference type="ARBA" id="ARBA00023242"/>
    </source>
</evidence>
<dbReference type="Proteomes" id="UP000001357">
    <property type="component" value="Unassembled WGS sequence"/>
</dbReference>
<evidence type="ECO:0000256" key="3">
    <source>
        <dbReference type="ARBA" id="ARBA00022664"/>
    </source>
</evidence>
<reference evidence="8 9" key="1">
    <citation type="journal article" date="2008" name="Nature">
        <title>The genome of the choanoflagellate Monosiga brevicollis and the origin of metazoans.</title>
        <authorList>
            <consortium name="JGI Sequencing"/>
            <person name="King N."/>
            <person name="Westbrook M.J."/>
            <person name="Young S.L."/>
            <person name="Kuo A."/>
            <person name="Abedin M."/>
            <person name="Chapman J."/>
            <person name="Fairclough S."/>
            <person name="Hellsten U."/>
            <person name="Isogai Y."/>
            <person name="Letunic I."/>
            <person name="Marr M."/>
            <person name="Pincus D."/>
            <person name="Putnam N."/>
            <person name="Rokas A."/>
            <person name="Wright K.J."/>
            <person name="Zuzow R."/>
            <person name="Dirks W."/>
            <person name="Good M."/>
            <person name="Goodstein D."/>
            <person name="Lemons D."/>
            <person name="Li W."/>
            <person name="Lyons J.B."/>
            <person name="Morris A."/>
            <person name="Nichols S."/>
            <person name="Richter D.J."/>
            <person name="Salamov A."/>
            <person name="Bork P."/>
            <person name="Lim W.A."/>
            <person name="Manning G."/>
            <person name="Miller W.T."/>
            <person name="McGinnis W."/>
            <person name="Shapiro H."/>
            <person name="Tjian R."/>
            <person name="Grigoriev I.V."/>
            <person name="Rokhsar D."/>
        </authorList>
    </citation>
    <scope>NUCLEOTIDE SEQUENCE [LARGE SCALE GENOMIC DNA]</scope>
    <source>
        <strain evidence="9">MX1 / ATCC 50154</strain>
    </source>
</reference>
<accession>A9UQL8</accession>
<dbReference type="KEGG" id="mbr:MONBRDRAFT_5319"/>
<dbReference type="OMA" id="QNGYNEF"/>
<dbReference type="GeneID" id="5888052"/>
<organism evidence="8 9">
    <name type="scientific">Monosiga brevicollis</name>
    <name type="common">Choanoflagellate</name>
    <dbReference type="NCBI Taxonomy" id="81824"/>
    <lineage>
        <taxon>Eukaryota</taxon>
        <taxon>Choanoflagellata</taxon>
        <taxon>Craspedida</taxon>
        <taxon>Salpingoecidae</taxon>
        <taxon>Monosiga</taxon>
    </lineage>
</organism>
<sequence>MANKTVGDAGTVHGANPQFLVEKIIRTRIYDTLYWKEHCFALTAETVIDKAVQLDHIGGVYGGSIKPTPFLCLTLKLLQLAPDKDIIYAYIAAKDFKYLQALGVFYLRLVGTAKECYSYLEPFLEDFRKLRHMKRDGQYELMHMDEFVDQLLREDRVCDIILPRLMVRMQPTFFSDVLL</sequence>
<evidence type="ECO:0000256" key="2">
    <source>
        <dbReference type="ARBA" id="ARBA00006164"/>
    </source>
</evidence>
<proteinExistence type="inferred from homology"/>
<keyword evidence="9" id="KW-1185">Reference proteome</keyword>
<comment type="similarity">
    <text evidence="2 7">Belongs to the PRP38 family.</text>
</comment>
<dbReference type="AlphaFoldDB" id="A9UQL8"/>
<comment type="function">
    <text evidence="7">Required for pre-mRNA splicing.</text>
</comment>
<dbReference type="EMBL" id="CH991543">
    <property type="protein sequence ID" value="EDQ93067.1"/>
    <property type="molecule type" value="Genomic_DNA"/>
</dbReference>
<dbReference type="Pfam" id="PF03371">
    <property type="entry name" value="PRP38"/>
    <property type="match status" value="1"/>
</dbReference>
<comment type="subcellular location">
    <subcellularLocation>
        <location evidence="1 7">Nucleus</location>
    </subcellularLocation>
</comment>
<dbReference type="GO" id="GO:0005681">
    <property type="term" value="C:spliceosomal complex"/>
    <property type="evidence" value="ECO:0007669"/>
    <property type="project" value="UniProtKB-KW"/>
</dbReference>
<name>A9UQL8_MONBE</name>
<gene>
    <name evidence="8" type="ORF">MONBRDRAFT_5319</name>
</gene>
<keyword evidence="5 7" id="KW-0508">mRNA splicing</keyword>
<keyword evidence="4 7" id="KW-0747">Spliceosome</keyword>
<dbReference type="eggNOG" id="KOG2889">
    <property type="taxonomic scope" value="Eukaryota"/>
</dbReference>
<dbReference type="GO" id="GO:0000398">
    <property type="term" value="P:mRNA splicing, via spliceosome"/>
    <property type="evidence" value="ECO:0007669"/>
    <property type="project" value="UniProtKB-UniRule"/>
</dbReference>
<evidence type="ECO:0000256" key="4">
    <source>
        <dbReference type="ARBA" id="ARBA00022728"/>
    </source>
</evidence>
<evidence type="ECO:0000313" key="8">
    <source>
        <dbReference type="EMBL" id="EDQ93067.1"/>
    </source>
</evidence>
<evidence type="ECO:0000256" key="1">
    <source>
        <dbReference type="ARBA" id="ARBA00004123"/>
    </source>
</evidence>
<dbReference type="InterPro" id="IPR005037">
    <property type="entry name" value="PRP38"/>
</dbReference>
<evidence type="ECO:0000313" key="9">
    <source>
        <dbReference type="Proteomes" id="UP000001357"/>
    </source>
</evidence>
<protein>
    <recommendedName>
        <fullName evidence="7">Pre-mRNA-splicing factor 38</fullName>
    </recommendedName>
</protein>
<evidence type="ECO:0000256" key="7">
    <source>
        <dbReference type="RuleBase" id="RU367025"/>
    </source>
</evidence>
<dbReference type="PANTHER" id="PTHR23142">
    <property type="entry name" value="PRE-MRNA-SPLICING FACTOR 38A-RELATED"/>
    <property type="match status" value="1"/>
</dbReference>
<dbReference type="RefSeq" id="XP_001742829.1">
    <property type="nucleotide sequence ID" value="XM_001742777.1"/>
</dbReference>
<evidence type="ECO:0000256" key="5">
    <source>
        <dbReference type="ARBA" id="ARBA00023187"/>
    </source>
</evidence>